<dbReference type="PANTHER" id="PTHR38440">
    <property type="entry name" value="UPF0398 PROTEIN YPSA"/>
    <property type="match status" value="1"/>
</dbReference>
<dbReference type="Proteomes" id="UP000466794">
    <property type="component" value="Unassembled WGS sequence"/>
</dbReference>
<dbReference type="SUPFAM" id="SSF102405">
    <property type="entry name" value="MCP/YpsA-like"/>
    <property type="match status" value="1"/>
</dbReference>
<organism evidence="1 2">
    <name type="scientific">Nocardia terrae</name>
    <dbReference type="NCBI Taxonomy" id="2675851"/>
    <lineage>
        <taxon>Bacteria</taxon>
        <taxon>Bacillati</taxon>
        <taxon>Actinomycetota</taxon>
        <taxon>Actinomycetes</taxon>
        <taxon>Mycobacteriales</taxon>
        <taxon>Nocardiaceae</taxon>
        <taxon>Nocardia</taxon>
    </lineage>
</organism>
<evidence type="ECO:0000313" key="2">
    <source>
        <dbReference type="Proteomes" id="UP000466794"/>
    </source>
</evidence>
<accession>A0A7K1UNU9</accession>
<dbReference type="EMBL" id="WRPP01000001">
    <property type="protein sequence ID" value="MVU76015.1"/>
    <property type="molecule type" value="Genomic_DNA"/>
</dbReference>
<gene>
    <name evidence="1" type="ORF">GPX89_02005</name>
</gene>
<sequence length="160" mass="17035">MTRIGVTGHMNITADTAAMVYDEITRMLSAAGPSNELVGISCIARGADSVFAQAVLDIGGRLEVVLPCRNYRERKVKQDHAEQFDALLDRADVVNVLDFDVAGPEAYEAANETLVGSSDRLIAVWDGKPSEQGGTGTVVEFARGKGVPVDIVWPTGSSRA</sequence>
<keyword evidence="2" id="KW-1185">Reference proteome</keyword>
<protein>
    <recommendedName>
        <fullName evidence="3">DUF1273 family protein</fullName>
    </recommendedName>
</protein>
<dbReference type="PANTHER" id="PTHR38440:SF1">
    <property type="entry name" value="UPF0398 PROTEIN SPR0331"/>
    <property type="match status" value="1"/>
</dbReference>
<reference evidence="1 2" key="1">
    <citation type="submission" date="2019-12" db="EMBL/GenBank/DDBJ databases">
        <title>Nocardia sp. nov. ET3-3 isolated from soil.</title>
        <authorList>
            <person name="Kanchanasin P."/>
            <person name="Tanasupawat S."/>
            <person name="Yuki M."/>
            <person name="Kudo T."/>
        </authorList>
    </citation>
    <scope>NUCLEOTIDE SEQUENCE [LARGE SCALE GENOMIC DNA]</scope>
    <source>
        <strain evidence="1 2">ET3-3</strain>
    </source>
</reference>
<dbReference type="RefSeq" id="WP_157354774.1">
    <property type="nucleotide sequence ID" value="NZ_WRPP01000001.1"/>
</dbReference>
<dbReference type="AlphaFoldDB" id="A0A7K1UNU9"/>
<evidence type="ECO:0008006" key="3">
    <source>
        <dbReference type="Google" id="ProtNLM"/>
    </source>
</evidence>
<proteinExistence type="predicted"/>
<name>A0A7K1UNU9_9NOCA</name>
<comment type="caution">
    <text evidence="1">The sequence shown here is derived from an EMBL/GenBank/DDBJ whole genome shotgun (WGS) entry which is preliminary data.</text>
</comment>
<dbReference type="Gene3D" id="3.40.50.450">
    <property type="match status" value="1"/>
</dbReference>
<evidence type="ECO:0000313" key="1">
    <source>
        <dbReference type="EMBL" id="MVU76015.1"/>
    </source>
</evidence>
<dbReference type="InterPro" id="IPR010697">
    <property type="entry name" value="YspA"/>
</dbReference>